<dbReference type="OrthoDB" id="10284383at2759"/>
<name>T0QDA4_SAPDV</name>
<organism evidence="1 2">
    <name type="scientific">Saprolegnia diclina (strain VS20)</name>
    <dbReference type="NCBI Taxonomy" id="1156394"/>
    <lineage>
        <taxon>Eukaryota</taxon>
        <taxon>Sar</taxon>
        <taxon>Stramenopiles</taxon>
        <taxon>Oomycota</taxon>
        <taxon>Saprolegniomycetes</taxon>
        <taxon>Saprolegniales</taxon>
        <taxon>Saprolegniaceae</taxon>
        <taxon>Saprolegnia</taxon>
    </lineage>
</organism>
<dbReference type="AlphaFoldDB" id="T0QDA4"/>
<evidence type="ECO:0000313" key="1">
    <source>
        <dbReference type="EMBL" id="EQC32726.1"/>
    </source>
</evidence>
<dbReference type="RefSeq" id="XP_008613870.1">
    <property type="nucleotide sequence ID" value="XM_008615648.1"/>
</dbReference>
<dbReference type="GeneID" id="19950424"/>
<dbReference type="OMA" id="HRTWTPA"/>
<dbReference type="EMBL" id="JH767162">
    <property type="protein sequence ID" value="EQC32726.1"/>
    <property type="molecule type" value="Genomic_DNA"/>
</dbReference>
<accession>T0QDA4</accession>
<protein>
    <submittedName>
        <fullName evidence="1">Uncharacterized protein</fullName>
    </submittedName>
</protein>
<evidence type="ECO:0000313" key="2">
    <source>
        <dbReference type="Proteomes" id="UP000030762"/>
    </source>
</evidence>
<dbReference type="VEuPathDB" id="FungiDB:SDRG_09697"/>
<dbReference type="InParanoid" id="T0QDA4"/>
<gene>
    <name evidence="1" type="ORF">SDRG_09697</name>
</gene>
<sequence length="184" mass="20231">MSSPARRHPLRPSHATATCVHCFASPSLRPSRCALPYLNGLRSSASNPDVYYLTAHEASPSKVDPEKHYAAEAHLCPKHNVLKPKRNVIVMPSLAHTGISLASDQSDRTEWRADLHALTTDLHRTWTPAPIVWSEQALHVGFFKDAAQVKPSVHSVLLQGLQQSPSDTAIPCVSLSSPYRPKHL</sequence>
<proteinExistence type="predicted"/>
<keyword evidence="2" id="KW-1185">Reference proteome</keyword>
<dbReference type="Proteomes" id="UP000030762">
    <property type="component" value="Unassembled WGS sequence"/>
</dbReference>
<reference evidence="1 2" key="1">
    <citation type="submission" date="2012-04" db="EMBL/GenBank/DDBJ databases">
        <title>The Genome Sequence of Saprolegnia declina VS20.</title>
        <authorList>
            <consortium name="The Broad Institute Genome Sequencing Platform"/>
            <person name="Russ C."/>
            <person name="Nusbaum C."/>
            <person name="Tyler B."/>
            <person name="van West P."/>
            <person name="Dieguez-Uribeondo J."/>
            <person name="de Bruijn I."/>
            <person name="Tripathy S."/>
            <person name="Jiang R."/>
            <person name="Young S.K."/>
            <person name="Zeng Q."/>
            <person name="Gargeya S."/>
            <person name="Fitzgerald M."/>
            <person name="Haas B."/>
            <person name="Abouelleil A."/>
            <person name="Alvarado L."/>
            <person name="Arachchi H.M."/>
            <person name="Berlin A."/>
            <person name="Chapman S.B."/>
            <person name="Goldberg J."/>
            <person name="Griggs A."/>
            <person name="Gujja S."/>
            <person name="Hansen M."/>
            <person name="Howarth C."/>
            <person name="Imamovic A."/>
            <person name="Larimer J."/>
            <person name="McCowen C."/>
            <person name="Montmayeur A."/>
            <person name="Murphy C."/>
            <person name="Neiman D."/>
            <person name="Pearson M."/>
            <person name="Priest M."/>
            <person name="Roberts A."/>
            <person name="Saif S."/>
            <person name="Shea T."/>
            <person name="Sisk P."/>
            <person name="Sykes S."/>
            <person name="Wortman J."/>
            <person name="Nusbaum C."/>
            <person name="Birren B."/>
        </authorList>
    </citation>
    <scope>NUCLEOTIDE SEQUENCE [LARGE SCALE GENOMIC DNA]</scope>
    <source>
        <strain evidence="1 2">VS20</strain>
    </source>
</reference>